<reference evidence="3 4" key="1">
    <citation type="submission" date="2023-06" db="EMBL/GenBank/DDBJ databases">
        <title>Black Yeasts Isolated from many extreme environments.</title>
        <authorList>
            <person name="Coleine C."/>
            <person name="Stajich J.E."/>
            <person name="Selbmann L."/>
        </authorList>
    </citation>
    <scope>NUCLEOTIDE SEQUENCE [LARGE SCALE GENOMIC DNA]</scope>
    <source>
        <strain evidence="3 4">CCFEE 5887</strain>
    </source>
</reference>
<evidence type="ECO:0000259" key="2">
    <source>
        <dbReference type="Pfam" id="PF06985"/>
    </source>
</evidence>
<keyword evidence="4" id="KW-1185">Reference proteome</keyword>
<evidence type="ECO:0000313" key="4">
    <source>
        <dbReference type="Proteomes" id="UP001345827"/>
    </source>
</evidence>
<dbReference type="Proteomes" id="UP001345827">
    <property type="component" value="Unassembled WGS sequence"/>
</dbReference>
<dbReference type="EMBL" id="JAXLQG010000001">
    <property type="protein sequence ID" value="KAK5545442.1"/>
    <property type="molecule type" value="Genomic_DNA"/>
</dbReference>
<dbReference type="Pfam" id="PF06985">
    <property type="entry name" value="HET"/>
    <property type="match status" value="1"/>
</dbReference>
<feature type="compositionally biased region" description="Pro residues" evidence="1">
    <location>
        <begin position="1"/>
        <end position="10"/>
    </location>
</feature>
<comment type="caution">
    <text evidence="3">The sequence shown here is derived from an EMBL/GenBank/DDBJ whole genome shotgun (WGS) entry which is preliminary data.</text>
</comment>
<evidence type="ECO:0000256" key="1">
    <source>
        <dbReference type="SAM" id="MobiDB-lite"/>
    </source>
</evidence>
<protein>
    <recommendedName>
        <fullName evidence="2">Heterokaryon incompatibility domain-containing protein</fullName>
    </recommendedName>
</protein>
<proteinExistence type="predicted"/>
<dbReference type="InterPro" id="IPR052895">
    <property type="entry name" value="HetReg/Transcr_Mod"/>
</dbReference>
<feature type="domain" description="Heterokaryon incompatibility" evidence="2">
    <location>
        <begin position="60"/>
        <end position="202"/>
    </location>
</feature>
<sequence>MDLEPEPQPYFEPDSQPHFRHKPLPGAGDAIRLLRLQPGGEDEPLQGSLEIHTLDNKPQYDALSYMWANKEPKRVLHVDSQRFLLRPNIYSFLLRLRLPDKPRMVWLDSVCINQNSVDERSQQVSLMRDIYSSCQECQAWLGESDEHRGDEVIEVLKKSPADTQGMLDLNYLVRQLYHRQLTEAFKRWLAHPYWGRIWMLQELTLPRKVTVHCGGSNCPLDLVPTQLRARMFELFQSDRLSYQQWLRVFKPTQETSQLVKTSVPDDSRLRAQQSGSSNNELVEMFPCLVGYLDPLQQAGCYLGFVKASGKARWEAVVVEEMNRAQVGIEGHHRASTSNLGLSILGRVSLSSVSGLSFSTTDFEPEAAFYAIEAVFWCINNTRSEQLLEERRRYSTASNRPFSSNDFRNFLETADRWHCTDIRDRIFGVLGVFEVWPQSYPFRADYRLSEVDLLVGVVDYCRPTDPFKLAIRLLSALGVELSNPRNMLFAKTNPSGPDTVTIMSRIAWPLSLFHNDAASGQLAVSGDYRAVWLRRKDTPSSVVASLYFSPHGDGHRQTDQIASIGDAGIVVGIRESVDTAAVVTSYECVGIGFDISFELPISVDSRERNGIEVAAGMSDFVVLPEETFGDVSLAQWLRQLPEITVHKAPAEDKGDDGTPVLWWIKAPRELFWYICRWEERRRSRAGTDDGGEEENDSLETTDGLGGESYSRGLSSVRSE</sequence>
<dbReference type="InterPro" id="IPR010730">
    <property type="entry name" value="HET"/>
</dbReference>
<organism evidence="3 4">
    <name type="scientific">Vermiconidia calcicola</name>
    <dbReference type="NCBI Taxonomy" id="1690605"/>
    <lineage>
        <taxon>Eukaryota</taxon>
        <taxon>Fungi</taxon>
        <taxon>Dikarya</taxon>
        <taxon>Ascomycota</taxon>
        <taxon>Pezizomycotina</taxon>
        <taxon>Dothideomycetes</taxon>
        <taxon>Dothideomycetidae</taxon>
        <taxon>Mycosphaerellales</taxon>
        <taxon>Extremaceae</taxon>
        <taxon>Vermiconidia</taxon>
    </lineage>
</organism>
<feature type="region of interest" description="Disordered" evidence="1">
    <location>
        <begin position="681"/>
        <end position="718"/>
    </location>
</feature>
<dbReference type="PANTHER" id="PTHR24148">
    <property type="entry name" value="ANKYRIN REPEAT DOMAIN-CONTAINING PROTEIN 39 HOMOLOG-RELATED"/>
    <property type="match status" value="1"/>
</dbReference>
<feature type="compositionally biased region" description="Acidic residues" evidence="1">
    <location>
        <begin position="688"/>
        <end position="698"/>
    </location>
</feature>
<feature type="region of interest" description="Disordered" evidence="1">
    <location>
        <begin position="1"/>
        <end position="26"/>
    </location>
</feature>
<gene>
    <name evidence="3" type="ORF">LTR25_000449</name>
</gene>
<name>A0AAV9QN75_9PEZI</name>
<evidence type="ECO:0000313" key="3">
    <source>
        <dbReference type="EMBL" id="KAK5545442.1"/>
    </source>
</evidence>
<accession>A0AAV9QN75</accession>
<dbReference type="AlphaFoldDB" id="A0AAV9QN75"/>
<dbReference type="PANTHER" id="PTHR24148:SF64">
    <property type="entry name" value="HETEROKARYON INCOMPATIBILITY DOMAIN-CONTAINING PROTEIN"/>
    <property type="match status" value="1"/>
</dbReference>